<feature type="compositionally biased region" description="Basic and acidic residues" evidence="3">
    <location>
        <begin position="922"/>
        <end position="963"/>
    </location>
</feature>
<reference evidence="5 6" key="1">
    <citation type="submission" date="2024-09" db="EMBL/GenBank/DDBJ databases">
        <title>A chromosome-level genome assembly of Gray's grenadier anchovy, Coilia grayii.</title>
        <authorList>
            <person name="Fu Z."/>
        </authorList>
    </citation>
    <scope>NUCLEOTIDE SEQUENCE [LARGE SCALE GENOMIC DNA]</scope>
    <source>
        <strain evidence="5">G4</strain>
        <tissue evidence="5">Muscle</tissue>
    </source>
</reference>
<feature type="compositionally biased region" description="Low complexity" evidence="3">
    <location>
        <begin position="1161"/>
        <end position="1174"/>
    </location>
</feature>
<feature type="compositionally biased region" description="Polar residues" evidence="3">
    <location>
        <begin position="997"/>
        <end position="1008"/>
    </location>
</feature>
<feature type="compositionally biased region" description="Basic and acidic residues" evidence="3">
    <location>
        <begin position="339"/>
        <end position="348"/>
    </location>
</feature>
<feature type="domain" description="Beta/gamma crystallin 'Greek key'" evidence="4">
    <location>
        <begin position="1770"/>
        <end position="1822"/>
    </location>
</feature>
<dbReference type="InterPro" id="IPR050252">
    <property type="entry name" value="Beta/Gamma-Crystallin"/>
</dbReference>
<feature type="region of interest" description="Disordered" evidence="3">
    <location>
        <begin position="1653"/>
        <end position="1678"/>
    </location>
</feature>
<dbReference type="InterPro" id="IPR035992">
    <property type="entry name" value="Ricin_B-like_lectins"/>
</dbReference>
<dbReference type="PANTHER" id="PTHR11818">
    <property type="entry name" value="BETA/GAMMA CRYSTALLIN"/>
    <property type="match status" value="1"/>
</dbReference>
<feature type="compositionally biased region" description="Basic and acidic residues" evidence="3">
    <location>
        <begin position="543"/>
        <end position="553"/>
    </location>
</feature>
<feature type="compositionally biased region" description="Low complexity" evidence="3">
    <location>
        <begin position="1606"/>
        <end position="1616"/>
    </location>
</feature>
<feature type="compositionally biased region" description="Gly residues" evidence="3">
    <location>
        <begin position="514"/>
        <end position="525"/>
    </location>
</feature>
<feature type="domain" description="Beta/gamma crystallin 'Greek key'" evidence="4">
    <location>
        <begin position="1869"/>
        <end position="1911"/>
    </location>
</feature>
<feature type="compositionally biased region" description="Basic and acidic residues" evidence="3">
    <location>
        <begin position="1085"/>
        <end position="1095"/>
    </location>
</feature>
<feature type="compositionally biased region" description="Polar residues" evidence="3">
    <location>
        <begin position="274"/>
        <end position="284"/>
    </location>
</feature>
<dbReference type="InterPro" id="IPR001064">
    <property type="entry name" value="Beta/gamma_crystallin"/>
</dbReference>
<protein>
    <recommendedName>
        <fullName evidence="4">Beta/gamma crystallin 'Greek key' domain-containing protein</fullName>
    </recommendedName>
</protein>
<name>A0ABD1KII5_9TELE</name>
<dbReference type="SMART" id="SM00247">
    <property type="entry name" value="XTALbg"/>
    <property type="match status" value="6"/>
</dbReference>
<feature type="compositionally biased region" description="Basic and acidic residues" evidence="3">
    <location>
        <begin position="901"/>
        <end position="914"/>
    </location>
</feature>
<comment type="similarity">
    <text evidence="1">Belongs to the beta/gamma-crystallin family.</text>
</comment>
<feature type="compositionally biased region" description="Basic and acidic residues" evidence="3">
    <location>
        <begin position="1177"/>
        <end position="1188"/>
    </location>
</feature>
<dbReference type="SUPFAM" id="SSF50370">
    <property type="entry name" value="Ricin B-like lectins"/>
    <property type="match status" value="1"/>
</dbReference>
<feature type="compositionally biased region" description="Polar residues" evidence="3">
    <location>
        <begin position="147"/>
        <end position="165"/>
    </location>
</feature>
<feature type="compositionally biased region" description="Basic and acidic residues" evidence="3">
    <location>
        <begin position="1143"/>
        <end position="1156"/>
    </location>
</feature>
<feature type="compositionally biased region" description="Acidic residues" evidence="3">
    <location>
        <begin position="204"/>
        <end position="213"/>
    </location>
</feature>
<feature type="compositionally biased region" description="Basic residues" evidence="3">
    <location>
        <begin position="1515"/>
        <end position="1525"/>
    </location>
</feature>
<proteinExistence type="inferred from homology"/>
<feature type="region of interest" description="Disordered" evidence="3">
    <location>
        <begin position="99"/>
        <end position="122"/>
    </location>
</feature>
<feature type="region of interest" description="Disordered" evidence="3">
    <location>
        <begin position="29"/>
        <end position="54"/>
    </location>
</feature>
<feature type="compositionally biased region" description="Acidic residues" evidence="3">
    <location>
        <begin position="1562"/>
        <end position="1573"/>
    </location>
</feature>
<organism evidence="5 6">
    <name type="scientific">Coilia grayii</name>
    <name type="common">Gray's grenadier anchovy</name>
    <dbReference type="NCBI Taxonomy" id="363190"/>
    <lineage>
        <taxon>Eukaryota</taxon>
        <taxon>Metazoa</taxon>
        <taxon>Chordata</taxon>
        <taxon>Craniata</taxon>
        <taxon>Vertebrata</taxon>
        <taxon>Euteleostomi</taxon>
        <taxon>Actinopterygii</taxon>
        <taxon>Neopterygii</taxon>
        <taxon>Teleostei</taxon>
        <taxon>Clupei</taxon>
        <taxon>Clupeiformes</taxon>
        <taxon>Clupeoidei</taxon>
        <taxon>Engraulidae</taxon>
        <taxon>Coilinae</taxon>
        <taxon>Coilia</taxon>
    </lineage>
</organism>
<feature type="compositionally biased region" description="Low complexity" evidence="3">
    <location>
        <begin position="732"/>
        <end position="747"/>
    </location>
</feature>
<dbReference type="InterPro" id="IPR011024">
    <property type="entry name" value="G_crystallin-like"/>
</dbReference>
<comment type="caution">
    <text evidence="5">The sequence shown here is derived from an EMBL/GenBank/DDBJ whole genome shotgun (WGS) entry which is preliminary data.</text>
</comment>
<evidence type="ECO:0000256" key="1">
    <source>
        <dbReference type="ARBA" id="ARBA00009646"/>
    </source>
</evidence>
<feature type="compositionally biased region" description="Polar residues" evidence="3">
    <location>
        <begin position="680"/>
        <end position="697"/>
    </location>
</feature>
<feature type="region of interest" description="Disordered" evidence="3">
    <location>
        <begin position="1453"/>
        <end position="1476"/>
    </location>
</feature>
<feature type="domain" description="Beta/gamma crystallin 'Greek key'" evidence="4">
    <location>
        <begin position="2091"/>
        <end position="2133"/>
    </location>
</feature>
<feature type="region of interest" description="Disordered" evidence="3">
    <location>
        <begin position="1950"/>
        <end position="1984"/>
    </location>
</feature>
<feature type="compositionally biased region" description="Basic and acidic residues" evidence="3">
    <location>
        <begin position="1200"/>
        <end position="1214"/>
    </location>
</feature>
<dbReference type="Pfam" id="PF00030">
    <property type="entry name" value="Crystall"/>
    <property type="match status" value="6"/>
</dbReference>
<feature type="domain" description="Beta/gamma crystallin 'Greek key'" evidence="4">
    <location>
        <begin position="1730"/>
        <end position="1769"/>
    </location>
</feature>
<dbReference type="PROSITE" id="PS50915">
    <property type="entry name" value="CRYSTALLIN_BETA_GAMMA"/>
    <property type="match status" value="6"/>
</dbReference>
<feature type="compositionally biased region" description="Basic and acidic residues" evidence="3">
    <location>
        <begin position="1543"/>
        <end position="1561"/>
    </location>
</feature>
<gene>
    <name evidence="5" type="ORF">ACEWY4_005506</name>
</gene>
<feature type="compositionally biased region" description="Polar residues" evidence="3">
    <location>
        <begin position="1018"/>
        <end position="1029"/>
    </location>
</feature>
<dbReference type="EMBL" id="JBHFQA010000005">
    <property type="protein sequence ID" value="KAL2099026.1"/>
    <property type="molecule type" value="Genomic_DNA"/>
</dbReference>
<feature type="compositionally biased region" description="Polar residues" evidence="3">
    <location>
        <begin position="1102"/>
        <end position="1118"/>
    </location>
</feature>
<keyword evidence="2" id="KW-0677">Repeat</keyword>
<feature type="compositionally biased region" description="Basic and acidic residues" evidence="3">
    <location>
        <begin position="1259"/>
        <end position="1277"/>
    </location>
</feature>
<feature type="compositionally biased region" description="Polar residues" evidence="3">
    <location>
        <begin position="34"/>
        <end position="43"/>
    </location>
</feature>
<feature type="compositionally biased region" description="Low complexity" evidence="3">
    <location>
        <begin position="44"/>
        <end position="54"/>
    </location>
</feature>
<evidence type="ECO:0000256" key="2">
    <source>
        <dbReference type="ARBA" id="ARBA00022737"/>
    </source>
</evidence>
<feature type="compositionally biased region" description="Polar residues" evidence="3">
    <location>
        <begin position="1127"/>
        <end position="1142"/>
    </location>
</feature>
<feature type="region of interest" description="Disordered" evidence="3">
    <location>
        <begin position="1515"/>
        <end position="1580"/>
    </location>
</feature>
<feature type="compositionally biased region" description="Basic and acidic residues" evidence="3">
    <location>
        <begin position="982"/>
        <end position="992"/>
    </location>
</feature>
<feature type="compositionally biased region" description="Low complexity" evidence="3">
    <location>
        <begin position="559"/>
        <end position="579"/>
    </location>
</feature>
<feature type="compositionally biased region" description="Basic and acidic residues" evidence="3">
    <location>
        <begin position="1039"/>
        <end position="1059"/>
    </location>
</feature>
<feature type="compositionally biased region" description="Polar residues" evidence="3">
    <location>
        <begin position="1279"/>
        <end position="1291"/>
    </location>
</feature>
<feature type="region of interest" description="Disordered" evidence="3">
    <location>
        <begin position="190"/>
        <end position="1343"/>
    </location>
</feature>
<feature type="compositionally biased region" description="Polar residues" evidence="3">
    <location>
        <begin position="838"/>
        <end position="872"/>
    </location>
</feature>
<feature type="compositionally biased region" description="Polar residues" evidence="3">
    <location>
        <begin position="594"/>
        <end position="606"/>
    </location>
</feature>
<feature type="region of interest" description="Disordered" evidence="3">
    <location>
        <begin position="1367"/>
        <end position="1411"/>
    </location>
</feature>
<accession>A0ABD1KII5</accession>
<dbReference type="Gene3D" id="2.60.20.10">
    <property type="entry name" value="Crystallins"/>
    <property type="match status" value="6"/>
</dbReference>
<evidence type="ECO:0000256" key="3">
    <source>
        <dbReference type="SAM" id="MobiDB-lite"/>
    </source>
</evidence>
<feature type="compositionally biased region" description="Polar residues" evidence="3">
    <location>
        <begin position="470"/>
        <end position="483"/>
    </location>
</feature>
<dbReference type="Proteomes" id="UP001591681">
    <property type="component" value="Unassembled WGS sequence"/>
</dbReference>
<feature type="domain" description="Beta/gamma crystallin 'Greek key'" evidence="4">
    <location>
        <begin position="2272"/>
        <end position="2313"/>
    </location>
</feature>
<sequence length="2456" mass="264089">MSINTAHDTSLNSEKGGVLKRLGSFLGLQKKSRSTSQSSLGSPTNDLDSSSTLGDTTSIRSIASIIEDGGDLPFVDTSDGSETESVRGVHVCELKSELEKSVHEGQEDEPKQGLGGGEAEVGAWSLVNEVTQKIQEQLDKAGEAASEPSTQQATQATVPSNSQVKSPLRKTVLIPALSNRSNYSALVGVTLGSKSRSSSTADPIAEEEEEESGEAMGKKGAARRKPRKLSTAEPLSPTQTHPPAKSPEQPLPAQVPVSAPPPPPPKLGMRSPAVQESVTHTPSSPAEEARTPIPEGDQGAGQEEAQSSEQKRRSVKLSQSEKVFVKRVSLSPQASVDDDPIHERDPKNGTRQSSVELKVTIENKQLPQETAGSGPDTTEENPDFQHTDRSPTATDSTEMPGYKKPASRVGMGYIGRPARQGESGPTSPTKASAPPVAPKSKTAVAKGQTLLETIGGTQKTPQKTGREPRSPTTKESPINSPTDIKSKIPKMFTSDGGAKSVQGLDGGSDVNGRFGFGKQKGGKGNGPKSDDPNLGDRIAPLPRETETKTEGKIQKGPIATLPTTETVPAPETTPSAEPASPLPQSDADNEHTGQEQTGKPSETTAAEKSLEGRQGICLKSTDVPSGPRESCSVKSQTHIAMVKSKLIKVTDGGSVRKPTEGRGKMSDSGGKSAPVRDKSANTVPATPPRSSRLQEPSQQQQQQQQQTGTDGAGPSLSRNSRKGKSEASPTGSRLPRLSQSSLPMQPSNEDSSPGEGESLSPTAPTKAKPEKRDSQWVNGPSADSRGTDAERSRPLSSAVVETASGVEEPESCSSGKKPPLARKPLPSHLKSPTKPKTSRGTEAVENSPQLSASVIEQQTQELGFANNSSTEKTGTEAVAVTDMGNTQSEVNSSSGSSSDEAVTKSDAESTDSRGSKSQTNEDQTKPDVDPADKVKQNKPDAGRPVRPESKHTRERGGKEKPSNDGESVAQKLTAPKPAAVEKMAKQKVKDSPDTVGVKSNQSTLSKSPSPDVKPPASPKNTEASKTTPEQENKPAPGKTVEKTQKQRGKDKSEQQEVKSPKPVSPDRTSALPDNMELGTAAVEPTEAKQAPESRVVKKTPKQKGQTSADPQDVTSPKATSPIRVVKSSKTLKNSVSTDNASDVNKDDKAKLEERPVENGLDAVAADTPTVAVAVGQETERSKSEERVPQESQQKSVTEPPKAEKTDVKPEESKTLDTVAPESTAEPKETRRKKKRAGKTAEDTAQSFSIPIENGENLPETEKLADKPKVQEDSKDSEEMNNTLSEDITNQIKTKEEPKTISLKQPEETSVTLTDLPKTKSKDTEDAPEKHKTPQVSPLIQGLLPIKGSTVNKAAPKDKIIPAALKLQEATEKSKPHKATAANKDAPKPLLSLNLPPTVKGNQDVPSSWLDVDNSFGKKPRHAERNLDCSVSDDDNHDASDDFEDFIRNIKELGTPFSFPPKKHGQMKTPSPPFAMPAIKEDHYEKPFDPDSFDFGKRKKAFTRDLSPAMVINRHNRDKGKVARKRISTEDSMVYQGIKSSSRVGRDDGSKKEDTIGEGKLLDEEDDKDKEAVEDGGLASSRLGRMSILSSLMKWDKPVLTPFSGLSGASGATSPTDSSPPPAGDSMQSPSGPAPPSFADIRLPDLLEKYVKKRETPASSLKTLEPPSLLPTKETNTALGALTPGGEQQQHRLPGLAPTLPLHVTHPPPQSKLPPTPVKIPASRGFHKRPGKMVVFEQAQFSGQVFEILGDVEDASFLQLGPVISVRVVRGCWLLYEFPGFQGRTTALEEGPIELQNMWADPEPPGLGIPTAPMKIGSIRLAVRDYSVPRIDLFTEPNGMGLVSTFTDFNPEVCSFSFPQNTASIKVHSGVWLVYSDPGLEGLLAVLEVGEYACPEAWGFPSPFVGSLRPLKMGGIKVENPYDVKALVYEKPHFQGECVLVDGDVWDFAEGEGAPEEEKKKEEEEEEEGKEGEKDGEGDPSSPAVRKTLLSTVGSIKILGGLWVGYGEAGFEGPQYLLEEGEYADWTEWGGYGDRMMSLRPVLSDLMSPHLKMFSEVDFGDRGLNVDLFVPVPNMDATGYGTTTRSIDVLSGIWVVFEKEGFCGELFVLEKGLYSSPEDWGSSQPRVSSVMPVILDNVENLSKFKALLFPEPGFQGEPLILEDSTASLPEGFRLCSCKVQSGSWVAFSGTQFTDLMYVLEEGEYPTLEAMGCQDTHSGICSIHTIANEFSLPSITLFCKPDLRGKKAVLTNTAVNLSLAGIDGRTRSLVVNGGIWVLYEESNYRGRQFLLHPGEVVDWLQYSGWHRIGSLRPLLQKPVYVRLRNAESGCVMTLIGPLDDIKLLRVQAVEDNGGPEQTWLYCNGLLRCKLVEDCCLETTGTVVMPGGRLCVSAEPGKDNQLWNITQGGHIRTHVNPQLALEVKGQILSSSLFSSLFFSSSLFSPLLFSILNHLIVCRN</sequence>
<dbReference type="PANTHER" id="PTHR11818:SF2">
    <property type="entry name" value="BETA_GAMMA CRYSTALLIN DOMAIN-CONTAINING PROTEIN 1"/>
    <property type="match status" value="1"/>
</dbReference>
<feature type="region of interest" description="Disordered" evidence="3">
    <location>
        <begin position="1599"/>
        <end position="1639"/>
    </location>
</feature>
<dbReference type="SUPFAM" id="SSF49695">
    <property type="entry name" value="gamma-Crystallin-like"/>
    <property type="match status" value="3"/>
</dbReference>
<feature type="compositionally biased region" description="Basic and acidic residues" evidence="3">
    <location>
        <begin position="1316"/>
        <end position="1331"/>
    </location>
</feature>
<keyword evidence="6" id="KW-1185">Reference proteome</keyword>
<feature type="compositionally biased region" description="Polar residues" evidence="3">
    <location>
        <begin position="192"/>
        <end position="201"/>
    </location>
</feature>
<dbReference type="PROSITE" id="PS50231">
    <property type="entry name" value="RICIN_B_LECTIN"/>
    <property type="match status" value="1"/>
</dbReference>
<evidence type="ECO:0000259" key="4">
    <source>
        <dbReference type="PROSITE" id="PS50915"/>
    </source>
</evidence>
<feature type="region of interest" description="Disordered" evidence="3">
    <location>
        <begin position="135"/>
        <end position="168"/>
    </location>
</feature>
<feature type="domain" description="Beta/gamma crystallin 'Greek key'" evidence="4">
    <location>
        <begin position="2000"/>
        <end position="2042"/>
    </location>
</feature>
<evidence type="ECO:0000313" key="5">
    <source>
        <dbReference type="EMBL" id="KAL2099026.1"/>
    </source>
</evidence>
<feature type="compositionally biased region" description="Polar residues" evidence="3">
    <location>
        <begin position="362"/>
        <end position="371"/>
    </location>
</feature>
<evidence type="ECO:0000313" key="6">
    <source>
        <dbReference type="Proteomes" id="UP001591681"/>
    </source>
</evidence>
<feature type="compositionally biased region" description="Basic and acidic residues" evidence="3">
    <location>
        <begin position="99"/>
        <end position="111"/>
    </location>
</feature>
<dbReference type="Gene3D" id="2.80.10.50">
    <property type="match status" value="1"/>
</dbReference>